<proteinExistence type="predicted"/>
<feature type="transmembrane region" description="Helical" evidence="1">
    <location>
        <begin position="108"/>
        <end position="135"/>
    </location>
</feature>
<keyword evidence="1" id="KW-0472">Membrane</keyword>
<evidence type="ECO:0000313" key="3">
    <source>
        <dbReference type="WBParaSite" id="ACRNAN_scaffold637.g8854.t1"/>
    </source>
</evidence>
<organism evidence="2 3">
    <name type="scientific">Acrobeloides nanus</name>
    <dbReference type="NCBI Taxonomy" id="290746"/>
    <lineage>
        <taxon>Eukaryota</taxon>
        <taxon>Metazoa</taxon>
        <taxon>Ecdysozoa</taxon>
        <taxon>Nematoda</taxon>
        <taxon>Chromadorea</taxon>
        <taxon>Rhabditida</taxon>
        <taxon>Tylenchina</taxon>
        <taxon>Cephalobomorpha</taxon>
        <taxon>Cephaloboidea</taxon>
        <taxon>Cephalobidae</taxon>
        <taxon>Acrobeloides</taxon>
    </lineage>
</organism>
<keyword evidence="2" id="KW-1185">Reference proteome</keyword>
<evidence type="ECO:0000256" key="1">
    <source>
        <dbReference type="SAM" id="Phobius"/>
    </source>
</evidence>
<dbReference type="Proteomes" id="UP000887540">
    <property type="component" value="Unplaced"/>
</dbReference>
<feature type="transmembrane region" description="Helical" evidence="1">
    <location>
        <begin position="15"/>
        <end position="35"/>
    </location>
</feature>
<feature type="transmembrane region" description="Helical" evidence="1">
    <location>
        <begin position="42"/>
        <end position="69"/>
    </location>
</feature>
<sequence>MKGIYEDFVIDSKNIFYELLCGVGVLIGLILCYAFKFVDPRAYLGCFIIAILRQAFVLLVIGRIVLAFIRILSDENHLKYWAQGSPVWYFGLVIKYQITAEELSENRFYTMLVLISFSTIFIFGIIITTIIFKAFQHAKAKASRSKIDAV</sequence>
<keyword evidence="1" id="KW-1133">Transmembrane helix</keyword>
<keyword evidence="1" id="KW-0812">Transmembrane</keyword>
<protein>
    <submittedName>
        <fullName evidence="3">Prolipoprotein diacylglyceryl transferase</fullName>
    </submittedName>
</protein>
<name>A0A914E8Y0_9BILA</name>
<accession>A0A914E8Y0</accession>
<dbReference type="WBParaSite" id="ACRNAN_scaffold637.g8854.t1">
    <property type="protein sequence ID" value="ACRNAN_scaffold637.g8854.t1"/>
    <property type="gene ID" value="ACRNAN_scaffold637.g8854"/>
</dbReference>
<reference evidence="3" key="1">
    <citation type="submission" date="2022-11" db="UniProtKB">
        <authorList>
            <consortium name="WormBaseParasite"/>
        </authorList>
    </citation>
    <scope>IDENTIFICATION</scope>
</reference>
<dbReference type="AlphaFoldDB" id="A0A914E8Y0"/>
<evidence type="ECO:0000313" key="2">
    <source>
        <dbReference type="Proteomes" id="UP000887540"/>
    </source>
</evidence>